<proteinExistence type="predicted"/>
<feature type="non-terminal residue" evidence="1">
    <location>
        <position position="67"/>
    </location>
</feature>
<gene>
    <name evidence="1" type="ORF">SAMN05216463_1181</name>
</gene>
<evidence type="ECO:0000313" key="2">
    <source>
        <dbReference type="Proteomes" id="UP000184130"/>
    </source>
</evidence>
<dbReference type="Proteomes" id="UP000184130">
    <property type="component" value="Unassembled WGS sequence"/>
</dbReference>
<name>A0A1M6WUH1_XYLRU</name>
<accession>A0A1M6WUH1</accession>
<sequence>MEVIYYFCGMNQDVRETFHSEEYDEYYATLDEKIKEKYDYVELIIKTQQVVNLKFVKKLEGTEFYEA</sequence>
<protein>
    <submittedName>
        <fullName evidence="1">Uncharacterized protein</fullName>
    </submittedName>
</protein>
<organism evidence="1 2">
    <name type="scientific">Xylanibacter ruminicola</name>
    <name type="common">Prevotella ruminicola</name>
    <dbReference type="NCBI Taxonomy" id="839"/>
    <lineage>
        <taxon>Bacteria</taxon>
        <taxon>Pseudomonadati</taxon>
        <taxon>Bacteroidota</taxon>
        <taxon>Bacteroidia</taxon>
        <taxon>Bacteroidales</taxon>
        <taxon>Prevotellaceae</taxon>
        <taxon>Xylanibacter</taxon>
    </lineage>
</organism>
<reference evidence="1 2" key="1">
    <citation type="submission" date="2016-11" db="EMBL/GenBank/DDBJ databases">
        <authorList>
            <person name="Jaros S."/>
            <person name="Januszkiewicz K."/>
            <person name="Wedrychowicz H."/>
        </authorList>
    </citation>
    <scope>NUCLEOTIDE SEQUENCE [LARGE SCALE GENOMIC DNA]</scope>
    <source>
        <strain evidence="1 2">KHT3</strain>
    </source>
</reference>
<dbReference type="AlphaFoldDB" id="A0A1M6WUH1"/>
<evidence type="ECO:0000313" key="1">
    <source>
        <dbReference type="EMBL" id="SHK97306.1"/>
    </source>
</evidence>
<dbReference type="EMBL" id="FRBD01000018">
    <property type="protein sequence ID" value="SHK97306.1"/>
    <property type="molecule type" value="Genomic_DNA"/>
</dbReference>